<evidence type="ECO:0000259" key="2">
    <source>
        <dbReference type="PROSITE" id="PS51186"/>
    </source>
</evidence>
<feature type="region of interest" description="Disordered" evidence="1">
    <location>
        <begin position="139"/>
        <end position="163"/>
    </location>
</feature>
<protein>
    <recommendedName>
        <fullName evidence="2">N-acetyltransferase domain-containing protein</fullName>
    </recommendedName>
</protein>
<dbReference type="Proteomes" id="UP000681722">
    <property type="component" value="Unassembled WGS sequence"/>
</dbReference>
<comment type="caution">
    <text evidence="3">The sequence shown here is derived from an EMBL/GenBank/DDBJ whole genome shotgun (WGS) entry which is preliminary data.</text>
</comment>
<dbReference type="InterPro" id="IPR000182">
    <property type="entry name" value="GNAT_dom"/>
</dbReference>
<dbReference type="SUPFAM" id="SSF55729">
    <property type="entry name" value="Acyl-CoA N-acyltransferases (Nat)"/>
    <property type="match status" value="1"/>
</dbReference>
<dbReference type="OrthoDB" id="47374at2759"/>
<feature type="compositionally biased region" description="Polar residues" evidence="1">
    <location>
        <begin position="79"/>
        <end position="99"/>
    </location>
</feature>
<dbReference type="EMBL" id="CAJOBC010000821">
    <property type="protein sequence ID" value="CAF3629390.1"/>
    <property type="molecule type" value="Genomic_DNA"/>
</dbReference>
<feature type="region of interest" description="Disordered" evidence="1">
    <location>
        <begin position="106"/>
        <end position="125"/>
    </location>
</feature>
<organism evidence="3 7">
    <name type="scientific">Didymodactylos carnosus</name>
    <dbReference type="NCBI Taxonomy" id="1234261"/>
    <lineage>
        <taxon>Eukaryota</taxon>
        <taxon>Metazoa</taxon>
        <taxon>Spiralia</taxon>
        <taxon>Gnathifera</taxon>
        <taxon>Rotifera</taxon>
        <taxon>Eurotatoria</taxon>
        <taxon>Bdelloidea</taxon>
        <taxon>Philodinida</taxon>
        <taxon>Philodinidae</taxon>
        <taxon>Didymodactylos</taxon>
    </lineage>
</organism>
<feature type="region of interest" description="Disordered" evidence="1">
    <location>
        <begin position="46"/>
        <end position="99"/>
    </location>
</feature>
<evidence type="ECO:0000313" key="3">
    <source>
        <dbReference type="EMBL" id="CAF0842061.1"/>
    </source>
</evidence>
<name>A0A813VSW0_9BILA</name>
<dbReference type="EMBL" id="CAJNOK010008488">
    <property type="protein sequence ID" value="CAF1064863.1"/>
    <property type="molecule type" value="Genomic_DNA"/>
</dbReference>
<accession>A0A813VSW0</accession>
<dbReference type="Proteomes" id="UP000663829">
    <property type="component" value="Unassembled WGS sequence"/>
</dbReference>
<evidence type="ECO:0000313" key="6">
    <source>
        <dbReference type="EMBL" id="CAF3829977.1"/>
    </source>
</evidence>
<dbReference type="InterPro" id="IPR016181">
    <property type="entry name" value="Acyl_CoA_acyltransferase"/>
</dbReference>
<feature type="compositionally biased region" description="Basic and acidic residues" evidence="1">
    <location>
        <begin position="61"/>
        <end position="75"/>
    </location>
</feature>
<keyword evidence="7" id="KW-1185">Reference proteome</keyword>
<dbReference type="Gene3D" id="3.40.630.30">
    <property type="match status" value="1"/>
</dbReference>
<evidence type="ECO:0000313" key="4">
    <source>
        <dbReference type="EMBL" id="CAF1064863.1"/>
    </source>
</evidence>
<feature type="region of interest" description="Disordered" evidence="1">
    <location>
        <begin position="366"/>
        <end position="387"/>
    </location>
</feature>
<feature type="compositionally biased region" description="Basic and acidic residues" evidence="1">
    <location>
        <begin position="148"/>
        <end position="163"/>
    </location>
</feature>
<feature type="compositionally biased region" description="Polar residues" evidence="1">
    <location>
        <begin position="46"/>
        <end position="56"/>
    </location>
</feature>
<evidence type="ECO:0000256" key="1">
    <source>
        <dbReference type="SAM" id="MobiDB-lite"/>
    </source>
</evidence>
<dbReference type="Pfam" id="PF00583">
    <property type="entry name" value="Acetyltransf_1"/>
    <property type="match status" value="1"/>
</dbReference>
<proteinExistence type="predicted"/>
<evidence type="ECO:0000313" key="5">
    <source>
        <dbReference type="EMBL" id="CAF3629390.1"/>
    </source>
</evidence>
<feature type="domain" description="N-acetyltransferase" evidence="2">
    <location>
        <begin position="167"/>
        <end position="353"/>
    </location>
</feature>
<dbReference type="Proteomes" id="UP000677228">
    <property type="component" value="Unassembled WGS sequence"/>
</dbReference>
<dbReference type="GO" id="GO:0016747">
    <property type="term" value="F:acyltransferase activity, transferring groups other than amino-acyl groups"/>
    <property type="evidence" value="ECO:0007669"/>
    <property type="project" value="InterPro"/>
</dbReference>
<dbReference type="PROSITE" id="PS51186">
    <property type="entry name" value="GNAT"/>
    <property type="match status" value="1"/>
</dbReference>
<feature type="compositionally biased region" description="Polar residues" evidence="1">
    <location>
        <begin position="376"/>
        <end position="387"/>
    </location>
</feature>
<reference evidence="3" key="1">
    <citation type="submission" date="2021-02" db="EMBL/GenBank/DDBJ databases">
        <authorList>
            <person name="Nowell W R."/>
        </authorList>
    </citation>
    <scope>NUCLEOTIDE SEQUENCE</scope>
</reference>
<dbReference type="AlphaFoldDB" id="A0A813VSW0"/>
<dbReference type="EMBL" id="CAJNOQ010000821">
    <property type="protein sequence ID" value="CAF0842061.1"/>
    <property type="molecule type" value="Genomic_DNA"/>
</dbReference>
<gene>
    <name evidence="3" type="ORF">GPM918_LOCUS5616</name>
    <name evidence="4" type="ORF">OVA965_LOCUS17604</name>
    <name evidence="5" type="ORF">SRO942_LOCUS5616</name>
    <name evidence="6" type="ORF">TMI583_LOCUS17615</name>
</gene>
<dbReference type="EMBL" id="CAJOBA010008503">
    <property type="protein sequence ID" value="CAF3829977.1"/>
    <property type="molecule type" value="Genomic_DNA"/>
</dbReference>
<evidence type="ECO:0000313" key="7">
    <source>
        <dbReference type="Proteomes" id="UP000663829"/>
    </source>
</evidence>
<dbReference type="CDD" id="cd04301">
    <property type="entry name" value="NAT_SF"/>
    <property type="match status" value="1"/>
</dbReference>
<sequence>MDNDNFVLEKIPEKSSNTYVLTPKIRPRIKIQPHDTDGVVLTANGLLTNGNKSQSDNDTDPDGKTERDSTKKSVPERPSTISNNSNPERPSTMSNNSNKQILSNKNSVASTSVTQPPPTTSLRTITTPNFTNVEMTDVHDTDEEYDEDRDHMDPTMGDDHYHDGDELEVHQLSVGDIDAYLDIYFETLDNRLKHLIGDEQQLTEFRTATKERIKSDPNSREYQTVLLGKIGGEVLAAVTMLFNGDQTTIARTQLKNQQQRGCFSSIRNWMVNKANYTPIYTEECYIEMIGVKANYRRQGIGAAMLECVEHFARKAGARWLTIHIQGRLRDYFERYGFQVAHTDYSPLWKWFVERESSEKLTKQIAVEEEDEGGTAGQDSLYINESME</sequence>
<dbReference type="Proteomes" id="UP000682733">
    <property type="component" value="Unassembled WGS sequence"/>
</dbReference>